<keyword evidence="2" id="KW-1185">Reference proteome</keyword>
<name>R4YU52_OLEAN</name>
<dbReference type="KEGG" id="oai:OLEAN_C33870"/>
<organism evidence="1 2">
    <name type="scientific">Oleispira antarctica RB-8</name>
    <dbReference type="NCBI Taxonomy" id="698738"/>
    <lineage>
        <taxon>Bacteria</taxon>
        <taxon>Pseudomonadati</taxon>
        <taxon>Pseudomonadota</taxon>
        <taxon>Gammaproteobacteria</taxon>
        <taxon>Oceanospirillales</taxon>
        <taxon>Oceanospirillaceae</taxon>
        <taxon>Oleispira</taxon>
    </lineage>
</organism>
<dbReference type="HOGENOM" id="CLU_103758_0_0_6"/>
<evidence type="ECO:0000313" key="1">
    <source>
        <dbReference type="EMBL" id="CCK77563.1"/>
    </source>
</evidence>
<dbReference type="AlphaFoldDB" id="R4YU52"/>
<dbReference type="EMBL" id="FO203512">
    <property type="protein sequence ID" value="CCK77563.1"/>
    <property type="molecule type" value="Genomic_DNA"/>
</dbReference>
<reference evidence="1 2" key="1">
    <citation type="journal article" date="2013" name="Nat. Commun.">
        <title>Genome sequence and functional genomic analysis of the oil-degrading bacterium Oleispira antarctica.</title>
        <authorList>
            <person name="Kube M."/>
            <person name="Chernikova T.N."/>
            <person name="Al-Ramahi Y."/>
            <person name="Beloqui A."/>
            <person name="Lopez-Cortez N."/>
            <person name="Guazzaroni M.E."/>
            <person name="Heipieper H.J."/>
            <person name="Klages S."/>
            <person name="Kotsyurbenko O.R."/>
            <person name="Langer I."/>
            <person name="Nechitaylo T.Y."/>
            <person name="Lunsdorf H."/>
            <person name="Fernandez M."/>
            <person name="Juarez S."/>
            <person name="Ciordia S."/>
            <person name="Singer A."/>
            <person name="Kagan O."/>
            <person name="Egorova O."/>
            <person name="Petit P.A."/>
            <person name="Stogios P."/>
            <person name="Kim Y."/>
            <person name="Tchigvintsev A."/>
            <person name="Flick R."/>
            <person name="Denaro R."/>
            <person name="Genovese M."/>
            <person name="Albar J.P."/>
            <person name="Reva O.N."/>
            <person name="Martinez-Gomariz M."/>
            <person name="Tran H."/>
            <person name="Ferrer M."/>
            <person name="Savchenko A."/>
            <person name="Yakunin A.F."/>
            <person name="Yakimov M.M."/>
            <person name="Golyshina O.V."/>
            <person name="Reinhardt R."/>
            <person name="Golyshin P.N."/>
        </authorList>
    </citation>
    <scope>NUCLEOTIDE SEQUENCE [LARGE SCALE GENOMIC DNA]</scope>
</reference>
<gene>
    <name evidence="1" type="ORF">OLEAN_C33870</name>
</gene>
<proteinExistence type="predicted"/>
<sequence length="237" mass="26670">MELELSKLDHLKAMVRDVAIALGEDILKEVAFLGGCATALHITDPMTKEAVRFTEDVDLVINVVGYVGWNNLRVRLLEKGFKTDTSPLAHTCSMVLGSQQVDFIPDDEDALGHTCQWYKEGLINSIDYDLGEGIIIQILSPPYFIASKIVAYKNRGNGDMLESKDMEDILNVIDGREELIEEIKNSPDDVRSFIAESFIELKEEYYFENAIQSTSNNDKGREDLIFDRVRMIIEAGS</sequence>
<dbReference type="STRING" id="698738.OLEAN_C33870"/>
<dbReference type="Proteomes" id="UP000032749">
    <property type="component" value="Chromosome"/>
</dbReference>
<evidence type="ECO:0000313" key="2">
    <source>
        <dbReference type="Proteomes" id="UP000032749"/>
    </source>
</evidence>
<accession>R4YU52</accession>
<protein>
    <submittedName>
        <fullName evidence="1">Uncharacterized protein</fullName>
    </submittedName>
</protein>
<dbReference type="OrthoDB" id="114489at2"/>